<gene>
    <name evidence="4" type="ORF">SAMN04488001_0881</name>
</gene>
<dbReference type="Proteomes" id="UP000199441">
    <property type="component" value="Unassembled WGS sequence"/>
</dbReference>
<evidence type="ECO:0000259" key="3">
    <source>
        <dbReference type="Pfam" id="PF05065"/>
    </source>
</evidence>
<dbReference type="AlphaFoldDB" id="A0A1H2SNR1"/>
<organism evidence="4 5">
    <name type="scientific">Litoreibacter albidus</name>
    <dbReference type="NCBI Taxonomy" id="670155"/>
    <lineage>
        <taxon>Bacteria</taxon>
        <taxon>Pseudomonadati</taxon>
        <taxon>Pseudomonadota</taxon>
        <taxon>Alphaproteobacteria</taxon>
        <taxon>Rhodobacterales</taxon>
        <taxon>Roseobacteraceae</taxon>
        <taxon>Litoreibacter</taxon>
    </lineage>
</organism>
<dbReference type="Pfam" id="PF05065">
    <property type="entry name" value="Phage_capsid"/>
    <property type="match status" value="1"/>
</dbReference>
<dbReference type="RefSeq" id="WP_089944958.1">
    <property type="nucleotide sequence ID" value="NZ_FNOI01000001.1"/>
</dbReference>
<keyword evidence="5" id="KW-1185">Reference proteome</keyword>
<feature type="region of interest" description="Disordered" evidence="2">
    <location>
        <begin position="1"/>
        <end position="20"/>
    </location>
</feature>
<evidence type="ECO:0000313" key="5">
    <source>
        <dbReference type="Proteomes" id="UP000199441"/>
    </source>
</evidence>
<accession>A0A1H2SNR1</accession>
<evidence type="ECO:0000256" key="1">
    <source>
        <dbReference type="ARBA" id="ARBA00004328"/>
    </source>
</evidence>
<dbReference type="Gene3D" id="3.30.2320.10">
    <property type="entry name" value="hypothetical protein PF0899 domain"/>
    <property type="match status" value="1"/>
</dbReference>
<evidence type="ECO:0000256" key="2">
    <source>
        <dbReference type="SAM" id="MobiDB-lite"/>
    </source>
</evidence>
<dbReference type="SUPFAM" id="SSF56563">
    <property type="entry name" value="Major capsid protein gp5"/>
    <property type="match status" value="1"/>
</dbReference>
<dbReference type="OrthoDB" id="9786516at2"/>
<dbReference type="Gene3D" id="3.30.2400.10">
    <property type="entry name" value="Major capsid protein gp5"/>
    <property type="match status" value="1"/>
</dbReference>
<evidence type="ECO:0000313" key="4">
    <source>
        <dbReference type="EMBL" id="SDW33293.1"/>
    </source>
</evidence>
<proteinExistence type="predicted"/>
<dbReference type="InterPro" id="IPR024455">
    <property type="entry name" value="Phage_capsid"/>
</dbReference>
<protein>
    <submittedName>
        <fullName evidence="4">Phage major capsid protein, HK97 family</fullName>
    </submittedName>
</protein>
<comment type="subcellular location">
    <subcellularLocation>
        <location evidence="1">Virion</location>
    </subcellularLocation>
</comment>
<feature type="domain" description="Phage capsid-like C-terminal" evidence="3">
    <location>
        <begin position="113"/>
        <end position="397"/>
    </location>
</feature>
<name>A0A1H2SNR1_9RHOB</name>
<dbReference type="NCBIfam" id="TIGR01554">
    <property type="entry name" value="major_cap_HK97"/>
    <property type="match status" value="1"/>
</dbReference>
<dbReference type="InterPro" id="IPR054612">
    <property type="entry name" value="Phage_capsid-like_C"/>
</dbReference>
<dbReference type="EMBL" id="FNOI01000001">
    <property type="protein sequence ID" value="SDW33293.1"/>
    <property type="molecule type" value="Genomic_DNA"/>
</dbReference>
<sequence length="400" mass="42602">MTKPETKSRAGGRTPDGTAPAFDLAHEMAGFMNDFGQFQADVKSRLQTQEDRMTHLDRKNFARTARPALSTAVEAEVPHQKAFQAYLRSGDDDGLRGLEVEAKGMTTAVAADGGYLVDPQTSDTVATVLKSAASLRAIANVVNVEATSYDVLVDHTELGFGWATEAASAETDTPQFDRISIPLHELSALPKASQRLLDDAAFDVEGWLAGRIADKFAAAEASAFINGDGVDKPKGFLAHGTVDDALWAWGSIGYTATGVDGDFASGTPAESIVDLVYSLGARYRANAAFVMNSKTAGAVRKMKDADGRFLWSDGLAAGEPARLMGYPVLIGEDMPDIASGATAIAFGDFSKGYTVAERPDLRILRDPFSAKPHVLFYATKRVGGDVSDFAAIKLLKFAMS</sequence>
<reference evidence="5" key="1">
    <citation type="submission" date="2016-10" db="EMBL/GenBank/DDBJ databases">
        <authorList>
            <person name="Varghese N."/>
            <person name="Submissions S."/>
        </authorList>
    </citation>
    <scope>NUCLEOTIDE SEQUENCE [LARGE SCALE GENOMIC DNA]</scope>
    <source>
        <strain evidence="5">DSM 26922</strain>
    </source>
</reference>
<dbReference type="STRING" id="670155.SAMN04488001_0881"/>